<protein>
    <submittedName>
        <fullName evidence="4">SAM-dependent methyltransferase</fullName>
    </submittedName>
</protein>
<accession>A0A2P7MYJ9</accession>
<reference evidence="4 5" key="1">
    <citation type="journal article" date="2018" name="Environ. Microbiol.">
        <title>Ecological and genomic features of two widespread freshwater picocyanobacteria.</title>
        <authorList>
            <person name="Cabello-Yeves P.J."/>
            <person name="Picazo A."/>
            <person name="Camacho A."/>
            <person name="Callieri C."/>
            <person name="Rosselli R."/>
            <person name="Roda-Garcia J.J."/>
            <person name="Coutinho F.H."/>
            <person name="Rodriguez-Valera F."/>
        </authorList>
    </citation>
    <scope>NUCLEOTIDE SEQUENCE [LARGE SCALE GENOMIC DNA]</scope>
    <source>
        <strain evidence="4 5">Tous</strain>
    </source>
</reference>
<evidence type="ECO:0000256" key="1">
    <source>
        <dbReference type="ARBA" id="ARBA00022603"/>
    </source>
</evidence>
<dbReference type="AlphaFoldDB" id="A0A2P7MYJ9"/>
<keyword evidence="5" id="KW-1185">Reference proteome</keyword>
<dbReference type="Proteomes" id="UP000243002">
    <property type="component" value="Unassembled WGS sequence"/>
</dbReference>
<dbReference type="GO" id="GO:0008168">
    <property type="term" value="F:methyltransferase activity"/>
    <property type="evidence" value="ECO:0007669"/>
    <property type="project" value="UniProtKB-KW"/>
</dbReference>
<dbReference type="PANTHER" id="PTHR43464:SF19">
    <property type="entry name" value="UBIQUINONE BIOSYNTHESIS O-METHYLTRANSFERASE, MITOCHONDRIAL"/>
    <property type="match status" value="1"/>
</dbReference>
<sequence>MGEAGELELGVERFLADGFALRSQLASFLEISPEELERRLPSSTDDLAALHPGAFDPDQAGRFYEDTVGTGHLLELAAWHLGSADYIADTLRLQQRFARGQVLDFGGGIGSHALAAAALPEVERVWFVDLNPHNRAFVQARAAELGLGAKLSCYRDMADPALPGRFDTIVCLDVLEHLSDPAAQLALFAERLAPAGIALLNWYFFKGFQGEYPFHFDAPELVEAFFRTLQSRFLEVFHPYLITTRAYRLA</sequence>
<dbReference type="Gene3D" id="3.40.50.150">
    <property type="entry name" value="Vaccinia Virus protein VP39"/>
    <property type="match status" value="1"/>
</dbReference>
<comment type="caution">
    <text evidence="4">The sequence shown here is derived from an EMBL/GenBank/DDBJ whole genome shotgun (WGS) entry which is preliminary data.</text>
</comment>
<evidence type="ECO:0000313" key="5">
    <source>
        <dbReference type="Proteomes" id="UP000243002"/>
    </source>
</evidence>
<dbReference type="RefSeq" id="WP_106502292.1">
    <property type="nucleotide sequence ID" value="NZ_PXXO01000004.1"/>
</dbReference>
<evidence type="ECO:0000313" key="4">
    <source>
        <dbReference type="EMBL" id="PSJ06257.1"/>
    </source>
</evidence>
<dbReference type="SUPFAM" id="SSF53335">
    <property type="entry name" value="S-adenosyl-L-methionine-dependent methyltransferases"/>
    <property type="match status" value="1"/>
</dbReference>
<name>A0A2P7MYJ9_9CYAN</name>
<organism evidence="4 5">
    <name type="scientific">Cyanobium usitatum str. Tous</name>
    <dbReference type="NCBI Taxonomy" id="2116684"/>
    <lineage>
        <taxon>Bacteria</taxon>
        <taxon>Bacillati</taxon>
        <taxon>Cyanobacteriota</taxon>
        <taxon>Cyanophyceae</taxon>
        <taxon>Synechococcales</taxon>
        <taxon>Prochlorococcaceae</taxon>
        <taxon>Cyanobium</taxon>
    </lineage>
</organism>
<keyword evidence="2 4" id="KW-0808">Transferase</keyword>
<dbReference type="OrthoDB" id="7056580at2"/>
<proteinExistence type="predicted"/>
<dbReference type="InterPro" id="IPR029063">
    <property type="entry name" value="SAM-dependent_MTases_sf"/>
</dbReference>
<dbReference type="EMBL" id="PXXO01000004">
    <property type="protein sequence ID" value="PSJ06257.1"/>
    <property type="molecule type" value="Genomic_DNA"/>
</dbReference>
<evidence type="ECO:0000256" key="3">
    <source>
        <dbReference type="ARBA" id="ARBA00022691"/>
    </source>
</evidence>
<dbReference type="CDD" id="cd02440">
    <property type="entry name" value="AdoMet_MTases"/>
    <property type="match status" value="1"/>
</dbReference>
<dbReference type="PANTHER" id="PTHR43464">
    <property type="entry name" value="METHYLTRANSFERASE"/>
    <property type="match status" value="1"/>
</dbReference>
<keyword evidence="1 4" id="KW-0489">Methyltransferase</keyword>
<dbReference type="GO" id="GO:0032259">
    <property type="term" value="P:methylation"/>
    <property type="evidence" value="ECO:0007669"/>
    <property type="project" value="UniProtKB-KW"/>
</dbReference>
<evidence type="ECO:0000256" key="2">
    <source>
        <dbReference type="ARBA" id="ARBA00022679"/>
    </source>
</evidence>
<dbReference type="Pfam" id="PF13489">
    <property type="entry name" value="Methyltransf_23"/>
    <property type="match status" value="1"/>
</dbReference>
<gene>
    <name evidence="4" type="ORF">C7K55_04820</name>
</gene>
<keyword evidence="3" id="KW-0949">S-adenosyl-L-methionine</keyword>